<dbReference type="Pfam" id="PF04542">
    <property type="entry name" value="Sigma70_r2"/>
    <property type="match status" value="1"/>
</dbReference>
<dbReference type="InterPro" id="IPR032710">
    <property type="entry name" value="NTF2-like_dom_sf"/>
</dbReference>
<dbReference type="Gene3D" id="1.10.1740.10">
    <property type="match status" value="1"/>
</dbReference>
<evidence type="ECO:0000259" key="7">
    <source>
        <dbReference type="Pfam" id="PF08281"/>
    </source>
</evidence>
<dbReference type="Pfam" id="PF12680">
    <property type="entry name" value="SnoaL_2"/>
    <property type="match status" value="1"/>
</dbReference>
<proteinExistence type="inferred from homology"/>
<evidence type="ECO:0000256" key="5">
    <source>
        <dbReference type="ARBA" id="ARBA00023163"/>
    </source>
</evidence>
<dbReference type="InterPro" id="IPR013249">
    <property type="entry name" value="RNA_pol_sigma70_r4_t2"/>
</dbReference>
<gene>
    <name evidence="9" type="primary">sigJ</name>
    <name evidence="9" type="ORF">ABZV61_30600</name>
</gene>
<comment type="similarity">
    <text evidence="1">Belongs to the sigma-70 factor family. ECF subfamily.</text>
</comment>
<dbReference type="InterPro" id="IPR037401">
    <property type="entry name" value="SnoaL-like"/>
</dbReference>
<dbReference type="Proteomes" id="UP001550044">
    <property type="component" value="Unassembled WGS sequence"/>
</dbReference>
<evidence type="ECO:0000259" key="8">
    <source>
        <dbReference type="Pfam" id="PF12680"/>
    </source>
</evidence>
<dbReference type="NCBIfam" id="NF007214">
    <property type="entry name" value="PRK09636.1"/>
    <property type="match status" value="1"/>
</dbReference>
<comment type="caution">
    <text evidence="9">The sequence shown here is derived from an EMBL/GenBank/DDBJ whole genome shotgun (WGS) entry which is preliminary data.</text>
</comment>
<dbReference type="SUPFAM" id="SSF88946">
    <property type="entry name" value="Sigma2 domain of RNA polymerase sigma factors"/>
    <property type="match status" value="1"/>
</dbReference>
<evidence type="ECO:0000256" key="2">
    <source>
        <dbReference type="ARBA" id="ARBA00011344"/>
    </source>
</evidence>
<dbReference type="RefSeq" id="WP_356500530.1">
    <property type="nucleotide sequence ID" value="NZ_JBEXEF010000156.1"/>
</dbReference>
<dbReference type="PANTHER" id="PTHR30173:SF43">
    <property type="entry name" value="ECF RNA POLYMERASE SIGMA FACTOR SIGI-RELATED"/>
    <property type="match status" value="1"/>
</dbReference>
<sequence>MKITGGSDEPVARRPDDHLLEPERRALANVAYRLLGSLTEAEDAVQEAYTRWFALPEARRDAISSPGAWLTTVVSRICLDQLRSARVRRERYVGEWIPEPLPVRAEWSELSLGSTAGDPADHITLDESVEMAFLVVLDSMTPAERVAFMLHDVFRVPFSEVAEIVGRTPGACRELASAGRRRVAAARNHGAAAPRRAVIVRDFRQAWQAKDVDALVRLLDPSVVAVADGGGRAMASPVPVQGREAVAEFLVRLAGLADRLDLLERTVNGQPGLVAMKGRDILTVYAFDIDDDLIQRIWAIRNPDKLRPWAG</sequence>
<dbReference type="EMBL" id="JBEXIP010000032">
    <property type="protein sequence ID" value="MET8437038.1"/>
    <property type="molecule type" value="Genomic_DNA"/>
</dbReference>
<keyword evidence="10" id="KW-1185">Reference proteome</keyword>
<dbReference type="PANTHER" id="PTHR30173">
    <property type="entry name" value="SIGMA 19 FACTOR"/>
    <property type="match status" value="1"/>
</dbReference>
<dbReference type="InterPro" id="IPR052704">
    <property type="entry name" value="ECF_Sigma-70_Domain"/>
</dbReference>
<dbReference type="SUPFAM" id="SSF88659">
    <property type="entry name" value="Sigma3 and sigma4 domains of RNA polymerase sigma factors"/>
    <property type="match status" value="1"/>
</dbReference>
<dbReference type="InterPro" id="IPR007627">
    <property type="entry name" value="RNA_pol_sigma70_r2"/>
</dbReference>
<feature type="domain" description="SnoaL-like" evidence="8">
    <location>
        <begin position="200"/>
        <end position="270"/>
    </location>
</feature>
<reference evidence="9 10" key="1">
    <citation type="submission" date="2024-06" db="EMBL/GenBank/DDBJ databases">
        <title>The Natural Products Discovery Center: Release of the First 8490 Sequenced Strains for Exploring Actinobacteria Biosynthetic Diversity.</title>
        <authorList>
            <person name="Kalkreuter E."/>
            <person name="Kautsar S.A."/>
            <person name="Yang D."/>
            <person name="Bader C.D."/>
            <person name="Teijaro C.N."/>
            <person name="Fluegel L."/>
            <person name="Davis C.M."/>
            <person name="Simpson J.R."/>
            <person name="Lauterbach L."/>
            <person name="Steele A.D."/>
            <person name="Gui C."/>
            <person name="Meng S."/>
            <person name="Li G."/>
            <person name="Viehrig K."/>
            <person name="Ye F."/>
            <person name="Su P."/>
            <person name="Kiefer A.F."/>
            <person name="Nichols A."/>
            <person name="Cepeda A.J."/>
            <person name="Yan W."/>
            <person name="Fan B."/>
            <person name="Jiang Y."/>
            <person name="Adhikari A."/>
            <person name="Zheng C.-J."/>
            <person name="Schuster L."/>
            <person name="Cowan T.M."/>
            <person name="Smanski M.J."/>
            <person name="Chevrette M.G."/>
            <person name="De Carvalho L.P.S."/>
            <person name="Shen B."/>
        </authorList>
    </citation>
    <scope>NUCLEOTIDE SEQUENCE [LARGE SCALE GENOMIC DNA]</scope>
    <source>
        <strain evidence="9 10">NPDC005137</strain>
    </source>
</reference>
<dbReference type="InterPro" id="IPR013325">
    <property type="entry name" value="RNA_pol_sigma_r2"/>
</dbReference>
<feature type="domain" description="RNA polymerase sigma-70 region 2" evidence="6">
    <location>
        <begin position="21"/>
        <end position="86"/>
    </location>
</feature>
<dbReference type="Pfam" id="PF08281">
    <property type="entry name" value="Sigma70_r4_2"/>
    <property type="match status" value="1"/>
</dbReference>
<accession>A0ABV2UJW2</accession>
<evidence type="ECO:0000259" key="6">
    <source>
        <dbReference type="Pfam" id="PF04542"/>
    </source>
</evidence>
<keyword evidence="3" id="KW-0805">Transcription regulation</keyword>
<evidence type="ECO:0000256" key="4">
    <source>
        <dbReference type="ARBA" id="ARBA00023082"/>
    </source>
</evidence>
<dbReference type="SUPFAM" id="SSF54427">
    <property type="entry name" value="NTF2-like"/>
    <property type="match status" value="1"/>
</dbReference>
<comment type="subunit">
    <text evidence="2">Interacts transiently with the RNA polymerase catalytic core formed by RpoA, RpoB, RpoC and RpoZ (2 alpha, 1 beta, 1 beta' and 1 omega subunit) to form the RNA polymerase holoenzyme that can initiate transcription.</text>
</comment>
<evidence type="ECO:0000313" key="10">
    <source>
        <dbReference type="Proteomes" id="UP001550044"/>
    </source>
</evidence>
<dbReference type="InterPro" id="IPR013324">
    <property type="entry name" value="RNA_pol_sigma_r3/r4-like"/>
</dbReference>
<evidence type="ECO:0000256" key="1">
    <source>
        <dbReference type="ARBA" id="ARBA00010641"/>
    </source>
</evidence>
<evidence type="ECO:0000313" key="9">
    <source>
        <dbReference type="EMBL" id="MET8437038.1"/>
    </source>
</evidence>
<keyword evidence="4" id="KW-0731">Sigma factor</keyword>
<dbReference type="Gene3D" id="3.10.450.50">
    <property type="match status" value="1"/>
</dbReference>
<organism evidence="9 10">
    <name type="scientific">Streptomyces sp. 900116325</name>
    <dbReference type="NCBI Taxonomy" id="3154295"/>
    <lineage>
        <taxon>Bacteria</taxon>
        <taxon>Bacillati</taxon>
        <taxon>Actinomycetota</taxon>
        <taxon>Actinomycetes</taxon>
        <taxon>Kitasatosporales</taxon>
        <taxon>Streptomycetaceae</taxon>
        <taxon>Streptomyces</taxon>
    </lineage>
</organism>
<dbReference type="InterPro" id="IPR014284">
    <property type="entry name" value="RNA_pol_sigma-70_dom"/>
</dbReference>
<name>A0ABV2UJW2_9ACTN</name>
<feature type="domain" description="RNA polymerase sigma factor 70 region 4 type 2" evidence="7">
    <location>
        <begin position="132"/>
        <end position="182"/>
    </location>
</feature>
<dbReference type="NCBIfam" id="TIGR02937">
    <property type="entry name" value="sigma70-ECF"/>
    <property type="match status" value="1"/>
</dbReference>
<keyword evidence="5" id="KW-0804">Transcription</keyword>
<evidence type="ECO:0000256" key="3">
    <source>
        <dbReference type="ARBA" id="ARBA00023015"/>
    </source>
</evidence>
<protein>
    <submittedName>
        <fullName evidence="9">RNA polymerase sigma factor SigJ</fullName>
    </submittedName>
</protein>